<dbReference type="RefSeq" id="WP_132768334.1">
    <property type="nucleotide sequence ID" value="NZ_JAOQNK010000001.1"/>
</dbReference>
<organism evidence="2 3">
    <name type="scientific">Sphingobacterium kitahiroshimense</name>
    <dbReference type="NCBI Taxonomy" id="470446"/>
    <lineage>
        <taxon>Bacteria</taxon>
        <taxon>Pseudomonadati</taxon>
        <taxon>Bacteroidota</taxon>
        <taxon>Sphingobacteriia</taxon>
        <taxon>Sphingobacteriales</taxon>
        <taxon>Sphingobacteriaceae</taxon>
        <taxon>Sphingobacterium</taxon>
    </lineage>
</organism>
<dbReference type="Proteomes" id="UP001409291">
    <property type="component" value="Unassembled WGS sequence"/>
</dbReference>
<proteinExistence type="predicted"/>
<name>A0ABV0BVJ5_9SPHI</name>
<keyword evidence="1" id="KW-0812">Transmembrane</keyword>
<reference evidence="2 3" key="1">
    <citation type="submission" date="2024-04" db="EMBL/GenBank/DDBJ databases">
        <title>WGS of bacteria from Torrens River.</title>
        <authorList>
            <person name="Wyrsch E.R."/>
            <person name="Drigo B."/>
        </authorList>
    </citation>
    <scope>NUCLEOTIDE SEQUENCE [LARGE SCALE GENOMIC DNA]</scope>
    <source>
        <strain evidence="2 3">TWI391</strain>
    </source>
</reference>
<dbReference type="EMBL" id="JBDJNQ010000007">
    <property type="protein sequence ID" value="MEN5378574.1"/>
    <property type="molecule type" value="Genomic_DNA"/>
</dbReference>
<accession>A0ABV0BVJ5</accession>
<keyword evidence="1" id="KW-0472">Membrane</keyword>
<keyword evidence="3" id="KW-1185">Reference proteome</keyword>
<comment type="caution">
    <text evidence="2">The sequence shown here is derived from an EMBL/GenBank/DDBJ whole genome shotgun (WGS) entry which is preliminary data.</text>
</comment>
<sequence length="175" mass="19593">MNKEIKIFRDTAKSRKLLISSGAICLVLGIVFIYGLGTFDDIFKAKVAVASGAVFLIMLIFVIKSIINMNDKSAIFELNENTVSGKTSPLSRGIGAINWKDVTGLEVQKVGGDTLVVVYLTNVAYYQTKLSKMFWNMAFDKQSQELQIMYSASEIDMSINELYDLFVSYWKQQVA</sequence>
<dbReference type="InterPro" id="IPR048136">
    <property type="entry name" value="STM3941-like"/>
</dbReference>
<dbReference type="NCBIfam" id="NF041635">
    <property type="entry name" value="STM3941_fam"/>
    <property type="match status" value="1"/>
</dbReference>
<evidence type="ECO:0000256" key="1">
    <source>
        <dbReference type="SAM" id="Phobius"/>
    </source>
</evidence>
<feature type="transmembrane region" description="Helical" evidence="1">
    <location>
        <begin position="17"/>
        <end position="36"/>
    </location>
</feature>
<protein>
    <submittedName>
        <fullName evidence="2">STM3941 family protein</fullName>
    </submittedName>
</protein>
<evidence type="ECO:0000313" key="3">
    <source>
        <dbReference type="Proteomes" id="UP001409291"/>
    </source>
</evidence>
<feature type="transmembrane region" description="Helical" evidence="1">
    <location>
        <begin position="42"/>
        <end position="63"/>
    </location>
</feature>
<gene>
    <name evidence="2" type="ORF">ABE541_15030</name>
</gene>
<keyword evidence="1" id="KW-1133">Transmembrane helix</keyword>
<evidence type="ECO:0000313" key="2">
    <source>
        <dbReference type="EMBL" id="MEN5378574.1"/>
    </source>
</evidence>